<feature type="coiled-coil region" evidence="1">
    <location>
        <begin position="474"/>
        <end position="607"/>
    </location>
</feature>
<feature type="region of interest" description="Disordered" evidence="2">
    <location>
        <begin position="1"/>
        <end position="26"/>
    </location>
</feature>
<proteinExistence type="predicted"/>
<evidence type="ECO:0000256" key="2">
    <source>
        <dbReference type="SAM" id="MobiDB-lite"/>
    </source>
</evidence>
<dbReference type="InterPro" id="IPR029343">
    <property type="entry name" value="CCDC14"/>
</dbReference>
<dbReference type="OrthoDB" id="10014807at2759"/>
<feature type="region of interest" description="Disordered" evidence="2">
    <location>
        <begin position="341"/>
        <end position="388"/>
    </location>
</feature>
<feature type="region of interest" description="Disordered" evidence="2">
    <location>
        <begin position="89"/>
        <end position="116"/>
    </location>
</feature>
<name>A0A9Q0Y8L6_9SAUR</name>
<sequence>MARLGPARPHKALSSGRLTGSGKLASGAKRVALRKATGSDVDCGYSLYSTDSEDQVATIHHGLDRCAALLKDILQNESKDGTEALCRKAGKAPAARTTSRPFLNKGSGAKKRIPKKKTLSTNVHKEIGLVSDRRPASVPASAVGKGTASVSPERALSVPAVHVPGAQSSPVIHQKLCEHVQTQMSLLNVQPPQKPHGIAEAQVSVMPENVVATHPPVPAFNSRLPTSTPVLSPQHRASSEGLQPVVSVASCTQGALQMGRVPSPAPCKVSPSAPQGQPVAAGSAWPQVDPCAPSDPTQPTILPPPVSRDAMSVQGSHVQPFQEADLIKSIQAHLAVLKAQERSSGKANEKYQEAEATPPQPLNSRGEGTTEDWSEGSLSEEEEDMDGVDAAPVRDTSCQTSFDKDMLKPKSPSLRKTTQKIKTVKYLLGELKALLRDREDSEILRLLDEAEDHMSLMPEADGNINVQAEIALAVQPLRSENAQLRRRLRILNQQLKGQERAEKEYNFDNNFESVSLQALNKALQHQLNESMKGIELLQKKNEDITHLLESQREENKRLTRIIHEGEQELLEKKQQYGLETTKLKMEADEVLRNLKSVQYKLEAAEKENQILGITLRQRDAEVNRLCELTRALQGSMSKLLADLTVDTAKPKQEKSLSKALLEIHEKQLPSDAYPLSDSIMSYLQKLETAPALMNAEPLLSKGATKEPNPGGDIRAAEPSPPRSPVVAEEIVAPKTVFTFLNPDVEGASDASTLVEGPGLDETIYIPLSSSPSRQLAPVTERRDGGRQRQLPQKLCRDMRLTDGKQACQFGVMGSAEVSDKCCGSCGPKATAEKKVETMGRPAKLESTTLPRQPKEIANGAAKVISDNPDRLRPDKFLHTPLSHQKGNVQGKGTGISAPNSSFSAFDWMSGKSDWTFSSFSTFTSRDEEDFKNGLAALDANIARLQRTLQDSMKKTTSSCVSK</sequence>
<accession>A0A9Q0Y8L6</accession>
<dbReference type="Pfam" id="PF15254">
    <property type="entry name" value="CCDC14"/>
    <property type="match status" value="1"/>
</dbReference>
<evidence type="ECO:0000313" key="4">
    <source>
        <dbReference type="Proteomes" id="UP001142489"/>
    </source>
</evidence>
<dbReference type="AlphaFoldDB" id="A0A9Q0Y8L6"/>
<feature type="region of interest" description="Disordered" evidence="2">
    <location>
        <begin position="266"/>
        <end position="285"/>
    </location>
</feature>
<protein>
    <recommendedName>
        <fullName evidence="5">Coiled-coil domain-containing protein 14</fullName>
    </recommendedName>
</protein>
<dbReference type="GO" id="GO:0034451">
    <property type="term" value="C:centriolar satellite"/>
    <property type="evidence" value="ECO:0007669"/>
    <property type="project" value="TreeGrafter"/>
</dbReference>
<dbReference type="PANTHER" id="PTHR22367">
    <property type="entry name" value="COILED-COIL DOMAIN-CONTAINING PROTEIN 14"/>
    <property type="match status" value="1"/>
</dbReference>
<feature type="region of interest" description="Disordered" evidence="2">
    <location>
        <begin position="771"/>
        <end position="790"/>
    </location>
</feature>
<dbReference type="Proteomes" id="UP001142489">
    <property type="component" value="Unassembled WGS sequence"/>
</dbReference>
<feature type="region of interest" description="Disordered" evidence="2">
    <location>
        <begin position="700"/>
        <end position="724"/>
    </location>
</feature>
<comment type="caution">
    <text evidence="3">The sequence shown here is derived from an EMBL/GenBank/DDBJ whole genome shotgun (WGS) entry which is preliminary data.</text>
</comment>
<dbReference type="EMBL" id="JAPFRF010000001">
    <property type="protein sequence ID" value="KAJ7345877.1"/>
    <property type="molecule type" value="Genomic_DNA"/>
</dbReference>
<keyword evidence="1" id="KW-0175">Coiled coil</keyword>
<dbReference type="PANTHER" id="PTHR22367:SF2">
    <property type="entry name" value="COILED-COIL DOMAIN-CONTAINING PROTEIN 14"/>
    <property type="match status" value="1"/>
</dbReference>
<evidence type="ECO:0000313" key="3">
    <source>
        <dbReference type="EMBL" id="KAJ7345877.1"/>
    </source>
</evidence>
<gene>
    <name evidence="3" type="ORF">JRQ81_001827</name>
</gene>
<feature type="compositionally biased region" description="Acidic residues" evidence="2">
    <location>
        <begin position="369"/>
        <end position="387"/>
    </location>
</feature>
<evidence type="ECO:0000256" key="1">
    <source>
        <dbReference type="SAM" id="Coils"/>
    </source>
</evidence>
<keyword evidence="4" id="KW-1185">Reference proteome</keyword>
<feature type="compositionally biased region" description="Basic and acidic residues" evidence="2">
    <location>
        <begin position="341"/>
        <end position="353"/>
    </location>
</feature>
<organism evidence="3 4">
    <name type="scientific">Phrynocephalus forsythii</name>
    <dbReference type="NCBI Taxonomy" id="171643"/>
    <lineage>
        <taxon>Eukaryota</taxon>
        <taxon>Metazoa</taxon>
        <taxon>Chordata</taxon>
        <taxon>Craniata</taxon>
        <taxon>Vertebrata</taxon>
        <taxon>Euteleostomi</taxon>
        <taxon>Lepidosauria</taxon>
        <taxon>Squamata</taxon>
        <taxon>Bifurcata</taxon>
        <taxon>Unidentata</taxon>
        <taxon>Episquamata</taxon>
        <taxon>Toxicofera</taxon>
        <taxon>Iguania</taxon>
        <taxon>Acrodonta</taxon>
        <taxon>Agamidae</taxon>
        <taxon>Agaminae</taxon>
        <taxon>Phrynocephalus</taxon>
    </lineage>
</organism>
<evidence type="ECO:0008006" key="5">
    <source>
        <dbReference type="Google" id="ProtNLM"/>
    </source>
</evidence>
<dbReference type="GO" id="GO:0071539">
    <property type="term" value="P:protein localization to centrosome"/>
    <property type="evidence" value="ECO:0007669"/>
    <property type="project" value="TreeGrafter"/>
</dbReference>
<reference evidence="3" key="1">
    <citation type="journal article" date="2023" name="DNA Res.">
        <title>Chromosome-level genome assembly of Phrynocephalus forsythii using third-generation DNA sequencing and Hi-C analysis.</title>
        <authorList>
            <person name="Qi Y."/>
            <person name="Zhao W."/>
            <person name="Zhao Y."/>
            <person name="Niu C."/>
            <person name="Cao S."/>
            <person name="Zhang Y."/>
        </authorList>
    </citation>
    <scope>NUCLEOTIDE SEQUENCE</scope>
    <source>
        <tissue evidence="3">Muscle</tissue>
    </source>
</reference>